<gene>
    <name evidence="1" type="ORF">PR001_g295</name>
    <name evidence="2" type="ORF">PR003_g342</name>
</gene>
<keyword evidence="4" id="KW-1185">Reference proteome</keyword>
<dbReference type="EMBL" id="QXFT01000007">
    <property type="protein sequence ID" value="KAE9360233.1"/>
    <property type="molecule type" value="Genomic_DNA"/>
</dbReference>
<dbReference type="EMBL" id="QXFV01000007">
    <property type="protein sequence ID" value="KAE9052639.1"/>
    <property type="molecule type" value="Genomic_DNA"/>
</dbReference>
<protein>
    <submittedName>
        <fullName evidence="1">Uncharacterized protein</fullName>
    </submittedName>
</protein>
<sequence>MSWDKLKRTATSSSLEASVGAHVHMRVEDFVNLASRTSELFDMLLRTVLKFQFLSNGCLQFENRNQASMLLFFLSAVR</sequence>
<proteinExistence type="predicted"/>
<comment type="caution">
    <text evidence="1">The sequence shown here is derived from an EMBL/GenBank/DDBJ whole genome shotgun (WGS) entry which is preliminary data.</text>
</comment>
<name>A0A6A3PDX3_9STRA</name>
<organism evidence="1 3">
    <name type="scientific">Phytophthora rubi</name>
    <dbReference type="NCBI Taxonomy" id="129364"/>
    <lineage>
        <taxon>Eukaryota</taxon>
        <taxon>Sar</taxon>
        <taxon>Stramenopiles</taxon>
        <taxon>Oomycota</taxon>
        <taxon>Peronosporomycetes</taxon>
        <taxon>Peronosporales</taxon>
        <taxon>Peronosporaceae</taxon>
        <taxon>Phytophthora</taxon>
    </lineage>
</organism>
<dbReference type="Proteomes" id="UP000429607">
    <property type="component" value="Unassembled WGS sequence"/>
</dbReference>
<evidence type="ECO:0000313" key="4">
    <source>
        <dbReference type="Proteomes" id="UP000434957"/>
    </source>
</evidence>
<evidence type="ECO:0000313" key="3">
    <source>
        <dbReference type="Proteomes" id="UP000429607"/>
    </source>
</evidence>
<evidence type="ECO:0000313" key="1">
    <source>
        <dbReference type="EMBL" id="KAE9052639.1"/>
    </source>
</evidence>
<dbReference type="AlphaFoldDB" id="A0A6A3PDX3"/>
<reference evidence="1 3" key="1">
    <citation type="submission" date="2018-09" db="EMBL/GenBank/DDBJ databases">
        <title>Genomic investigation of the strawberry pathogen Phytophthora fragariae indicates pathogenicity is determined by transcriptional variation in three key races.</title>
        <authorList>
            <person name="Adams T.M."/>
            <person name="Armitage A.D."/>
            <person name="Sobczyk M.K."/>
            <person name="Bates H.J."/>
            <person name="Dunwell J.M."/>
            <person name="Nellist C.F."/>
            <person name="Harrison R.J."/>
        </authorList>
    </citation>
    <scope>NUCLEOTIDE SEQUENCE [LARGE SCALE GENOMIC DNA]</scope>
    <source>
        <strain evidence="1 3">SCRP249</strain>
        <strain evidence="2 4">SCRP333</strain>
    </source>
</reference>
<dbReference type="Proteomes" id="UP000434957">
    <property type="component" value="Unassembled WGS sequence"/>
</dbReference>
<evidence type="ECO:0000313" key="2">
    <source>
        <dbReference type="EMBL" id="KAE9360233.1"/>
    </source>
</evidence>
<accession>A0A6A3PDX3</accession>